<dbReference type="EMBL" id="CP011002">
    <property type="protein sequence ID" value="AKO66043.1"/>
    <property type="molecule type" value="Genomic_DNA"/>
</dbReference>
<reference evidence="1 2" key="1">
    <citation type="submission" date="2015-03" db="EMBL/GenBank/DDBJ databases">
        <title>Comparative analysis of the OM43 clade including a novel species from Red Sea uncovers genomic and metabolic diversity among marine methylotrophs.</title>
        <authorList>
            <person name="Jimenez-Infante F."/>
            <person name="Ngugi D.K."/>
            <person name="Vinu M."/>
            <person name="Alam I."/>
            <person name="Kamau A."/>
            <person name="Blom J."/>
            <person name="Bajic V.B."/>
            <person name="Stingl U."/>
        </authorList>
    </citation>
    <scope>NUCLEOTIDE SEQUENCE [LARGE SCALE GENOMIC DNA]</scope>
    <source>
        <strain evidence="1 2">MBRSH7</strain>
    </source>
</reference>
<accession>A0A0H4J2Q9</accession>
<proteinExistence type="predicted"/>
<sequence>MDSLKKLLKTDQFKEISINNEIIKGIRLNLIKMIGDKQSKLTIRDNSLFITFSKNSFASKFKIIKKEVLKELNLIQNKIIFTDIYSKVDPSIVKREIKLTSNKKLSNKAAKIWSNLSKTLDDSPLKDYFSSKK</sequence>
<dbReference type="AlphaFoldDB" id="A0A0H4J2Q9"/>
<evidence type="ECO:0000313" key="1">
    <source>
        <dbReference type="EMBL" id="AKO66043.1"/>
    </source>
</evidence>
<name>A0A0H4J2Q9_9PROT</name>
<organism evidence="1 2">
    <name type="scientific">Methylophilales bacterium MBRS-H7</name>
    <dbReference type="NCBI Taxonomy" id="1623450"/>
    <lineage>
        <taxon>Bacteria</taxon>
        <taxon>Pseudomonadati</taxon>
        <taxon>Pseudomonadota</taxon>
        <taxon>Betaproteobacteria</taxon>
        <taxon>Nitrosomonadales</taxon>
        <taxon>OM43 clade</taxon>
    </lineage>
</organism>
<dbReference type="Proteomes" id="UP000066549">
    <property type="component" value="Chromosome"/>
</dbReference>
<evidence type="ECO:0000313" key="2">
    <source>
        <dbReference type="Proteomes" id="UP000066549"/>
    </source>
</evidence>
<protein>
    <submittedName>
        <fullName evidence="1">Uncharacterized protein</fullName>
    </submittedName>
</protein>
<gene>
    <name evidence="1" type="ORF">VI33_04885</name>
</gene>
<keyword evidence="2" id="KW-1185">Reference proteome</keyword>
<dbReference type="PATRIC" id="fig|1623450.3.peg.974"/>